<evidence type="ECO:0000313" key="3">
    <source>
        <dbReference type="Proteomes" id="UP000774617"/>
    </source>
</evidence>
<proteinExistence type="predicted"/>
<dbReference type="EMBL" id="JAGTJR010000013">
    <property type="protein sequence ID" value="KAH7050129.1"/>
    <property type="molecule type" value="Genomic_DNA"/>
</dbReference>
<dbReference type="Proteomes" id="UP000774617">
    <property type="component" value="Unassembled WGS sequence"/>
</dbReference>
<feature type="transmembrane region" description="Helical" evidence="1">
    <location>
        <begin position="48"/>
        <end position="76"/>
    </location>
</feature>
<feature type="transmembrane region" description="Helical" evidence="1">
    <location>
        <begin position="6"/>
        <end position="27"/>
    </location>
</feature>
<keyword evidence="1" id="KW-0812">Transmembrane</keyword>
<comment type="caution">
    <text evidence="2">The sequence shown here is derived from an EMBL/GenBank/DDBJ whole genome shotgun (WGS) entry which is preliminary data.</text>
</comment>
<keyword evidence="1" id="KW-1133">Transmembrane helix</keyword>
<organism evidence="2 3">
    <name type="scientific">Macrophomina phaseolina</name>
    <dbReference type="NCBI Taxonomy" id="35725"/>
    <lineage>
        <taxon>Eukaryota</taxon>
        <taxon>Fungi</taxon>
        <taxon>Dikarya</taxon>
        <taxon>Ascomycota</taxon>
        <taxon>Pezizomycotina</taxon>
        <taxon>Dothideomycetes</taxon>
        <taxon>Dothideomycetes incertae sedis</taxon>
        <taxon>Botryosphaeriales</taxon>
        <taxon>Botryosphaeriaceae</taxon>
        <taxon>Macrophomina</taxon>
    </lineage>
</organism>
<keyword evidence="3" id="KW-1185">Reference proteome</keyword>
<accession>A0ABQ8GAL0</accession>
<evidence type="ECO:0000256" key="1">
    <source>
        <dbReference type="SAM" id="Phobius"/>
    </source>
</evidence>
<keyword evidence="1" id="KW-0472">Membrane</keyword>
<sequence length="146" mass="15887">MGYLHTGTYVTAHIFLFGAAAHTILMLKKGSRFFPRWRKSTLQQSTKPLVHGIPHIFIKLCFFGFTAATIGAALALEETVQVNNLTVPDDNGLEVAAFKPRPANVDCSSTSAADLAADTSVTCGTTNYRSELRDGSNGNYLLRIHK</sequence>
<name>A0ABQ8GAL0_9PEZI</name>
<gene>
    <name evidence="2" type="ORF">B0J12DRAFT_740408</name>
</gene>
<protein>
    <submittedName>
        <fullName evidence="2">Uncharacterized protein</fullName>
    </submittedName>
</protein>
<evidence type="ECO:0000313" key="2">
    <source>
        <dbReference type="EMBL" id="KAH7050129.1"/>
    </source>
</evidence>
<reference evidence="2 3" key="1">
    <citation type="journal article" date="2021" name="Nat. Commun.">
        <title>Genetic determinants of endophytism in the Arabidopsis root mycobiome.</title>
        <authorList>
            <person name="Mesny F."/>
            <person name="Miyauchi S."/>
            <person name="Thiergart T."/>
            <person name="Pickel B."/>
            <person name="Atanasova L."/>
            <person name="Karlsson M."/>
            <person name="Huettel B."/>
            <person name="Barry K.W."/>
            <person name="Haridas S."/>
            <person name="Chen C."/>
            <person name="Bauer D."/>
            <person name="Andreopoulos W."/>
            <person name="Pangilinan J."/>
            <person name="LaButti K."/>
            <person name="Riley R."/>
            <person name="Lipzen A."/>
            <person name="Clum A."/>
            <person name="Drula E."/>
            <person name="Henrissat B."/>
            <person name="Kohler A."/>
            <person name="Grigoriev I.V."/>
            <person name="Martin F.M."/>
            <person name="Hacquard S."/>
        </authorList>
    </citation>
    <scope>NUCLEOTIDE SEQUENCE [LARGE SCALE GENOMIC DNA]</scope>
    <source>
        <strain evidence="2 3">MPI-SDFR-AT-0080</strain>
    </source>
</reference>